<evidence type="ECO:0000256" key="4">
    <source>
        <dbReference type="ARBA" id="ARBA00023002"/>
    </source>
</evidence>
<dbReference type="PANTHER" id="PTHR30600">
    <property type="entry name" value="CYTOCHROME C PEROXIDASE-RELATED"/>
    <property type="match status" value="1"/>
</dbReference>
<evidence type="ECO:0000313" key="8">
    <source>
        <dbReference type="EMBL" id="VGO22870.1"/>
    </source>
</evidence>
<dbReference type="Pfam" id="PF03150">
    <property type="entry name" value="CCP_MauG"/>
    <property type="match status" value="1"/>
</dbReference>
<dbReference type="InterPro" id="IPR004852">
    <property type="entry name" value="Di-haem_cyt_c_peroxidsae"/>
</dbReference>
<dbReference type="SMART" id="SM01235">
    <property type="entry name" value="Haem_bd"/>
    <property type="match status" value="1"/>
</dbReference>
<organism evidence="8 9">
    <name type="scientific">Pontiella sulfatireligans</name>
    <dbReference type="NCBI Taxonomy" id="2750658"/>
    <lineage>
        <taxon>Bacteria</taxon>
        <taxon>Pseudomonadati</taxon>
        <taxon>Kiritimatiellota</taxon>
        <taxon>Kiritimatiellia</taxon>
        <taxon>Kiritimatiellales</taxon>
        <taxon>Pontiellaceae</taxon>
        <taxon>Pontiella</taxon>
    </lineage>
</organism>
<keyword evidence="3 6" id="KW-0479">Metal-binding</keyword>
<keyword evidence="8" id="KW-0575">Peroxidase</keyword>
<dbReference type="GO" id="GO:0030313">
    <property type="term" value="C:cell envelope"/>
    <property type="evidence" value="ECO:0007669"/>
    <property type="project" value="UniProtKB-SubCell"/>
</dbReference>
<keyword evidence="2 6" id="KW-0349">Heme</keyword>
<dbReference type="Pfam" id="PF14376">
    <property type="entry name" value="Haem_bd"/>
    <property type="match status" value="1"/>
</dbReference>
<dbReference type="Proteomes" id="UP000346198">
    <property type="component" value="Unassembled WGS sequence"/>
</dbReference>
<evidence type="ECO:0000259" key="7">
    <source>
        <dbReference type="PROSITE" id="PS51007"/>
    </source>
</evidence>
<dbReference type="GO" id="GO:0009055">
    <property type="term" value="F:electron transfer activity"/>
    <property type="evidence" value="ECO:0007669"/>
    <property type="project" value="InterPro"/>
</dbReference>
<keyword evidence="4" id="KW-0560">Oxidoreductase</keyword>
<evidence type="ECO:0000256" key="2">
    <source>
        <dbReference type="ARBA" id="ARBA00022617"/>
    </source>
</evidence>
<keyword evidence="9" id="KW-1185">Reference proteome</keyword>
<evidence type="ECO:0000313" key="9">
    <source>
        <dbReference type="Proteomes" id="UP000346198"/>
    </source>
</evidence>
<evidence type="ECO:0000256" key="6">
    <source>
        <dbReference type="PROSITE-ProRule" id="PRU00433"/>
    </source>
</evidence>
<dbReference type="GO" id="GO:0046872">
    <property type="term" value="F:metal ion binding"/>
    <property type="evidence" value="ECO:0007669"/>
    <property type="project" value="UniProtKB-KW"/>
</dbReference>
<comment type="subcellular location">
    <subcellularLocation>
        <location evidence="1">Cell envelope</location>
    </subcellularLocation>
</comment>
<dbReference type="RefSeq" id="WP_136064565.1">
    <property type="nucleotide sequence ID" value="NZ_CAAHFH010000002.1"/>
</dbReference>
<feature type="domain" description="Cytochrome c" evidence="7">
    <location>
        <begin position="331"/>
        <end position="455"/>
    </location>
</feature>
<name>A0A6C2URB7_9BACT</name>
<dbReference type="EMBL" id="CAAHFH010000002">
    <property type="protein sequence ID" value="VGO22870.1"/>
    <property type="molecule type" value="Genomic_DNA"/>
</dbReference>
<dbReference type="AlphaFoldDB" id="A0A6C2URB7"/>
<sequence length="463" mass="50079">MKKVMISLIALGVVGFVVLGLSNMMIGIPVSESWSSIKATSSEMELAKEVIGAKCLMCHSKEPALPFYAKLPVASAMIGKHIEAGERICDLQQLFAAGGGNEVLLAKLEQTIKLDTMPIPPFLALHWNGKLSDQEKQAVLDWIHQVRAAKFSTGLASAAFAGHPVQPLPDMWPGGVDAAKAKLGEMLYNDKRLSGDDTVSCASCHDLKKGGTDHAQFSTGVRNQVGGINAPTSLNAMFNVLQFWDGRAKDLADQAGGPPLNPIEMDTNWEQVAGKLSKDAGLTALYKTVYGMEQWNDKNITDAIAEFERTLITPNSGLDQYLKGDDTALTDSEITGFILFSEHSCATCHAGKAMGGQSFEKAVDPAAYYSFRGIEPGDAEFGRVNATKNEDDRYKLKVPLLRNVALTGPYLHDGNLTDLKEVISIMNNFFVPELNRKPLSDDDVAKIAAMLMKNSGVLNGEQL</sequence>
<protein>
    <submittedName>
        <fullName evidence="8">Cytochrome c551 peroxidase</fullName>
    </submittedName>
</protein>
<dbReference type="Gene3D" id="1.10.760.10">
    <property type="entry name" value="Cytochrome c-like domain"/>
    <property type="match status" value="2"/>
</dbReference>
<accession>A0A6C2URB7</accession>
<evidence type="ECO:0000256" key="5">
    <source>
        <dbReference type="ARBA" id="ARBA00023004"/>
    </source>
</evidence>
<evidence type="ECO:0000256" key="1">
    <source>
        <dbReference type="ARBA" id="ARBA00004196"/>
    </source>
</evidence>
<proteinExistence type="predicted"/>
<dbReference type="InterPro" id="IPR051395">
    <property type="entry name" value="Cytochrome_c_Peroxidase/MauG"/>
</dbReference>
<dbReference type="SUPFAM" id="SSF46626">
    <property type="entry name" value="Cytochrome c"/>
    <property type="match status" value="2"/>
</dbReference>
<dbReference type="GO" id="GO:0004130">
    <property type="term" value="F:cytochrome-c peroxidase activity"/>
    <property type="evidence" value="ECO:0007669"/>
    <property type="project" value="TreeGrafter"/>
</dbReference>
<feature type="domain" description="Cytochrome c" evidence="7">
    <location>
        <begin position="42"/>
        <end position="147"/>
    </location>
</feature>
<evidence type="ECO:0000256" key="3">
    <source>
        <dbReference type="ARBA" id="ARBA00022723"/>
    </source>
</evidence>
<keyword evidence="5 6" id="KW-0408">Iron</keyword>
<dbReference type="PROSITE" id="PS51007">
    <property type="entry name" value="CYTC"/>
    <property type="match status" value="2"/>
</dbReference>
<dbReference type="InterPro" id="IPR009056">
    <property type="entry name" value="Cyt_c-like_dom"/>
</dbReference>
<gene>
    <name evidence="8" type="primary">ccp</name>
    <name evidence="8" type="ORF">SCARR_04967</name>
</gene>
<dbReference type="InterPro" id="IPR036909">
    <property type="entry name" value="Cyt_c-like_dom_sf"/>
</dbReference>
<dbReference type="InterPro" id="IPR025992">
    <property type="entry name" value="Haem-bd"/>
</dbReference>
<dbReference type="PANTHER" id="PTHR30600:SF7">
    <property type="entry name" value="CYTOCHROME C PEROXIDASE-RELATED"/>
    <property type="match status" value="1"/>
</dbReference>
<reference evidence="8 9" key="1">
    <citation type="submission" date="2019-04" db="EMBL/GenBank/DDBJ databases">
        <authorList>
            <person name="Van Vliet M D."/>
        </authorList>
    </citation>
    <scope>NUCLEOTIDE SEQUENCE [LARGE SCALE GENOMIC DNA]</scope>
    <source>
        <strain evidence="8 9">F21</strain>
    </source>
</reference>
<dbReference type="GO" id="GO:0020037">
    <property type="term" value="F:heme binding"/>
    <property type="evidence" value="ECO:0007669"/>
    <property type="project" value="InterPro"/>
</dbReference>